<reference evidence="2" key="1">
    <citation type="journal article" date="2013" name="Genome">
        <title>Draft Genome Sequences of Porphyromonas crevioricanis JCM 15906T and Porphyromonas cansulci JCM 13913T Isolated from a Canine Oral Cavity.</title>
        <authorList>
            <person name="Sakamoto M."/>
            <person name="Tanaka N."/>
            <person name="Shiwa Y."/>
            <person name="Yoshikawa H."/>
            <person name="Ohkuma M."/>
        </authorList>
    </citation>
    <scope>NUCLEOTIDE SEQUENCE [LARGE SCALE GENOMIC DNA]</scope>
    <source>
        <strain evidence="2">JCM 15906</strain>
    </source>
</reference>
<gene>
    <name evidence="1" type="ORF">PORCRE_898</name>
</gene>
<accession>T1CQ21</accession>
<protein>
    <submittedName>
        <fullName evidence="1">Uncharacterized protein</fullName>
    </submittedName>
</protein>
<sequence length="50" mass="5950">MFLLNKFYFYNRSAPLVLLCRSEGRIYNYILGMSRTARQMLCYAQGLYSL</sequence>
<evidence type="ECO:0000313" key="1">
    <source>
        <dbReference type="EMBL" id="GAD05198.1"/>
    </source>
</evidence>
<evidence type="ECO:0000313" key="2">
    <source>
        <dbReference type="Proteomes" id="UP000018031"/>
    </source>
</evidence>
<name>T1CQ21_9PORP</name>
<dbReference type="Proteomes" id="UP000018031">
    <property type="component" value="Unassembled WGS sequence"/>
</dbReference>
<comment type="caution">
    <text evidence="1">The sequence shown here is derived from an EMBL/GenBank/DDBJ whole genome shotgun (WGS) entry which is preliminary data.</text>
</comment>
<reference evidence="1 2" key="2">
    <citation type="journal article" date="2013" name="Genome Announc.">
        <title>Draft Genome Sequences of Porphyromonas crevioricanis JCM 15906T and Porphyromonas cansulci JCM 13913T Isolated from a Canine Oral Cavity.</title>
        <authorList>
            <person name="Sakamoto M."/>
            <person name="Tanaka N."/>
            <person name="Shiwa Y."/>
            <person name="Yoshikawa H."/>
            <person name="Ohkuma M."/>
        </authorList>
    </citation>
    <scope>NUCLEOTIDE SEQUENCE [LARGE SCALE GENOMIC DNA]</scope>
    <source>
        <strain evidence="1 2">JCM 15906</strain>
    </source>
</reference>
<dbReference type="EMBL" id="BAOU01000021">
    <property type="protein sequence ID" value="GAD05198.1"/>
    <property type="molecule type" value="Genomic_DNA"/>
</dbReference>
<organism evidence="1 2">
    <name type="scientific">Porphyromonas crevioricanis JCM 15906</name>
    <dbReference type="NCBI Taxonomy" id="1305617"/>
    <lineage>
        <taxon>Bacteria</taxon>
        <taxon>Pseudomonadati</taxon>
        <taxon>Bacteroidota</taxon>
        <taxon>Bacteroidia</taxon>
        <taxon>Bacteroidales</taxon>
        <taxon>Porphyromonadaceae</taxon>
        <taxon>Porphyromonas</taxon>
    </lineage>
</organism>
<dbReference type="AlphaFoldDB" id="T1CQ21"/>
<proteinExistence type="predicted"/>